<sequence length="1042" mass="113626">MKSTMNLKNIARSRVPLTVGIRREDPCRIWERRAPLTPDAVNDLVERRGVQVHVEQCDRRIFTDKEYEQAGATIRPNLQAAHVVLGIKEPPLNELLLNSLPSPVGGSHCARTFLLFSHTAKGQTYNMPLLSSFLANNDNDSNSNLLPTLIDYELLTNEEDGKRTVGFGWFAGVAGVLESLSSMAHSHLELGVASPFLYTPRPHTLPSLSALRASLRAIGTRIANEGTPAALGPFVIGLTGTGNVSQGCLSMLEELPIVHVSVQDLPSLVRNPDTDLRKVLPSSSLSIYLVHAKPADYFIRTAPATNGSTHFDRADYYANPGMYGSVFGERVCVFPSEIDTSQHLIYPYLTLLLNGTGWSPGFPRLMTNEQLAQALPLAKLIDTHLHHHHVFPISGKPPKSSRGLNVGDISCDPEGGLEFLERSSTLSDPFYKVKVQEGLPEVQMMAVDILPTSIPLDASVHFSDGVMRYLEGVLDRYDPSRWNAQSDEEGELRRATIAQGGKLMDKHEWLGKKVDAWRNEQPSPATFTPPAGIPQDPSRKPSGQDQGVLRTKRVLLLGSGMVAGPAVEKMAERSDVKLVVASNSGYELNNLRRIGRVASTGNSVEYKEINVGNKTALQELIGQADVVISLLPVPLHAGIAELCIQQKKHLVTASYISDDMRKLHDRALSSDVLLLNEIGLDPGIDHCSAISLISRLQAQNKQIVSFISFCGGLPSPDVGLENMGPLRYKFSWSPRGVLTAALNAARFKLRGKEYEIPGSRLLESYFQNVPISPTVALEGLPNRDSFPYAAAYGLGDIHSLRTLLRGTLRYRGFSTLMHFFKSLGLLELGGSIQEIRSWRELVPRSQALRRELHPEAEHVDLRAHSQGAEGNTNAQALSWLLSDQSGTGVGFGEGLPRLPKEPMTPLDMFTILLAHKLKYAPHERDMVVMAHEVIARTSPGGVNATSPGAGEEEIHTSSLIAYGDDRYSAMARTVGLPVAIAALAIVDGKVDKGLRGVAGPGHESVREPVLKGLVQVGLGMEESIKKSWVGSLERELGRPGTL</sequence>
<dbReference type="CDD" id="cd12189">
    <property type="entry name" value="LKR_SDH_like"/>
    <property type="match status" value="1"/>
</dbReference>
<dbReference type="PANTHER" id="PTHR11133">
    <property type="entry name" value="SACCHAROPINE DEHYDROGENASE"/>
    <property type="match status" value="1"/>
</dbReference>
<dbReference type="EMBL" id="JAACJM010000191">
    <property type="protein sequence ID" value="KAF5338828.1"/>
    <property type="molecule type" value="Genomic_DNA"/>
</dbReference>
<dbReference type="Gene3D" id="3.40.50.720">
    <property type="entry name" value="NAD(P)-binding Rossmann-like Domain"/>
    <property type="match status" value="2"/>
</dbReference>
<evidence type="ECO:0000256" key="2">
    <source>
        <dbReference type="ARBA" id="ARBA00023154"/>
    </source>
</evidence>
<dbReference type="AlphaFoldDB" id="A0A8H5CDL4"/>
<evidence type="ECO:0000256" key="3">
    <source>
        <dbReference type="SAM" id="MobiDB-lite"/>
    </source>
</evidence>
<keyword evidence="6" id="KW-1185">Reference proteome</keyword>
<name>A0A8H5CDL4_9AGAR</name>
<organism evidence="5 6">
    <name type="scientific">Tetrapyrgos nigripes</name>
    <dbReference type="NCBI Taxonomy" id="182062"/>
    <lineage>
        <taxon>Eukaryota</taxon>
        <taxon>Fungi</taxon>
        <taxon>Dikarya</taxon>
        <taxon>Basidiomycota</taxon>
        <taxon>Agaricomycotina</taxon>
        <taxon>Agaricomycetes</taxon>
        <taxon>Agaricomycetidae</taxon>
        <taxon>Agaricales</taxon>
        <taxon>Marasmiineae</taxon>
        <taxon>Marasmiaceae</taxon>
        <taxon>Tetrapyrgos</taxon>
    </lineage>
</organism>
<dbReference type="SUPFAM" id="SSF55347">
    <property type="entry name" value="Glyceraldehyde-3-phosphate dehydrogenase-like, C-terminal domain"/>
    <property type="match status" value="1"/>
</dbReference>
<proteinExistence type="predicted"/>
<dbReference type="InterPro" id="IPR007886">
    <property type="entry name" value="AlaDH/PNT_N"/>
</dbReference>
<dbReference type="GO" id="GO:0004753">
    <property type="term" value="F:saccharopine dehydrogenase activity"/>
    <property type="evidence" value="ECO:0007669"/>
    <property type="project" value="TreeGrafter"/>
</dbReference>
<evidence type="ECO:0000259" key="4">
    <source>
        <dbReference type="SMART" id="SM01003"/>
    </source>
</evidence>
<dbReference type="InterPro" id="IPR051168">
    <property type="entry name" value="AASS"/>
</dbReference>
<dbReference type="GO" id="GO:0019878">
    <property type="term" value="P:lysine biosynthetic process via aminoadipic acid"/>
    <property type="evidence" value="ECO:0007669"/>
    <property type="project" value="TreeGrafter"/>
</dbReference>
<feature type="domain" description="Alanine dehydrogenase/pyridine nucleotide transhydrogenase N-terminal" evidence="4">
    <location>
        <begin position="20"/>
        <end position="174"/>
    </location>
</feature>
<feature type="region of interest" description="Disordered" evidence="3">
    <location>
        <begin position="520"/>
        <end position="547"/>
    </location>
</feature>
<gene>
    <name evidence="5" type="ORF">D9758_012081</name>
</gene>
<dbReference type="Pfam" id="PF16653">
    <property type="entry name" value="Sacchrp_dh_C"/>
    <property type="match status" value="1"/>
</dbReference>
<reference evidence="5 6" key="1">
    <citation type="journal article" date="2020" name="ISME J.">
        <title>Uncovering the hidden diversity of litter-decomposition mechanisms in mushroom-forming fungi.</title>
        <authorList>
            <person name="Floudas D."/>
            <person name="Bentzer J."/>
            <person name="Ahren D."/>
            <person name="Johansson T."/>
            <person name="Persson P."/>
            <person name="Tunlid A."/>
        </authorList>
    </citation>
    <scope>NUCLEOTIDE SEQUENCE [LARGE SCALE GENOMIC DNA]</scope>
    <source>
        <strain evidence="5 6">CBS 291.85</strain>
    </source>
</reference>
<dbReference type="Gene3D" id="1.10.1870.10">
    <property type="entry name" value="Domain 3, Saccharopine reductase"/>
    <property type="match status" value="1"/>
</dbReference>
<dbReference type="Pfam" id="PF05222">
    <property type="entry name" value="AlaDh_PNT_N"/>
    <property type="match status" value="1"/>
</dbReference>
<comment type="caution">
    <text evidence="5">The sequence shown here is derived from an EMBL/GenBank/DDBJ whole genome shotgun (WGS) entry which is preliminary data.</text>
</comment>
<dbReference type="InterPro" id="IPR032095">
    <property type="entry name" value="Sacchrp_dh-like_C"/>
</dbReference>
<dbReference type="PANTHER" id="PTHR11133:SF22">
    <property type="entry name" value="ALPHA-AMINOADIPIC SEMIALDEHYDE SYNTHASE, MITOCHONDRIAL"/>
    <property type="match status" value="1"/>
</dbReference>
<dbReference type="OrthoDB" id="10059875at2759"/>
<accession>A0A8H5CDL4</accession>
<dbReference type="Pfam" id="PF03435">
    <property type="entry name" value="Sacchrp_dh_NADP"/>
    <property type="match status" value="1"/>
</dbReference>
<dbReference type="Gene3D" id="3.30.360.10">
    <property type="entry name" value="Dihydrodipicolinate Reductase, domain 2"/>
    <property type="match status" value="1"/>
</dbReference>
<dbReference type="InterPro" id="IPR005097">
    <property type="entry name" value="Sacchrp_dh_NADP-bd"/>
</dbReference>
<protein>
    <recommendedName>
        <fullName evidence="4">Alanine dehydrogenase/pyridine nucleotide transhydrogenase N-terminal domain-containing protein</fullName>
    </recommendedName>
</protein>
<keyword evidence="1" id="KW-0560">Oxidoreductase</keyword>
<dbReference type="Proteomes" id="UP000559256">
    <property type="component" value="Unassembled WGS sequence"/>
</dbReference>
<dbReference type="SUPFAM" id="SSF52283">
    <property type="entry name" value="Formate/glycerate dehydrogenase catalytic domain-like"/>
    <property type="match status" value="1"/>
</dbReference>
<evidence type="ECO:0000256" key="1">
    <source>
        <dbReference type="ARBA" id="ARBA00023002"/>
    </source>
</evidence>
<keyword evidence="2" id="KW-0457">Lysine biosynthesis</keyword>
<dbReference type="SUPFAM" id="SSF51735">
    <property type="entry name" value="NAD(P)-binding Rossmann-fold domains"/>
    <property type="match status" value="1"/>
</dbReference>
<keyword evidence="2" id="KW-0028">Amino-acid biosynthesis</keyword>
<dbReference type="InterPro" id="IPR036291">
    <property type="entry name" value="NAD(P)-bd_dom_sf"/>
</dbReference>
<dbReference type="GO" id="GO:0005737">
    <property type="term" value="C:cytoplasm"/>
    <property type="evidence" value="ECO:0007669"/>
    <property type="project" value="TreeGrafter"/>
</dbReference>
<evidence type="ECO:0000313" key="5">
    <source>
        <dbReference type="EMBL" id="KAF5338828.1"/>
    </source>
</evidence>
<dbReference type="SMART" id="SM01003">
    <property type="entry name" value="AlaDh_PNT_N"/>
    <property type="match status" value="1"/>
</dbReference>
<evidence type="ECO:0000313" key="6">
    <source>
        <dbReference type="Proteomes" id="UP000559256"/>
    </source>
</evidence>